<dbReference type="Gramene" id="KQK92740">
    <property type="protein sequence ID" value="KQK92740"/>
    <property type="gene ID" value="SETIT_038367mg"/>
</dbReference>
<evidence type="ECO:0000313" key="3">
    <source>
        <dbReference type="Proteomes" id="UP000004995"/>
    </source>
</evidence>
<proteinExistence type="predicted"/>
<reference evidence="3" key="1">
    <citation type="journal article" date="2012" name="Nat. Biotechnol.">
        <title>Reference genome sequence of the model plant Setaria.</title>
        <authorList>
            <person name="Bennetzen J.L."/>
            <person name="Schmutz J."/>
            <person name="Wang H."/>
            <person name="Percifield R."/>
            <person name="Hawkins J."/>
            <person name="Pontaroli A.C."/>
            <person name="Estep M."/>
            <person name="Feng L."/>
            <person name="Vaughn J.N."/>
            <person name="Grimwood J."/>
            <person name="Jenkins J."/>
            <person name="Barry K."/>
            <person name="Lindquist E."/>
            <person name="Hellsten U."/>
            <person name="Deshpande S."/>
            <person name="Wang X."/>
            <person name="Wu X."/>
            <person name="Mitros T."/>
            <person name="Triplett J."/>
            <person name="Yang X."/>
            <person name="Ye C.Y."/>
            <person name="Mauro-Herrera M."/>
            <person name="Wang L."/>
            <person name="Li P."/>
            <person name="Sharma M."/>
            <person name="Sharma R."/>
            <person name="Ronald P.C."/>
            <person name="Panaud O."/>
            <person name="Kellogg E.A."/>
            <person name="Brutnell T.P."/>
            <person name="Doust A.N."/>
            <person name="Tuskan G.A."/>
            <person name="Rokhsar D."/>
            <person name="Devos K.M."/>
        </authorList>
    </citation>
    <scope>NUCLEOTIDE SEQUENCE [LARGE SCALE GENOMIC DNA]</scope>
    <source>
        <strain evidence="3">cv. Yugu1</strain>
    </source>
</reference>
<dbReference type="Proteomes" id="UP000004995">
    <property type="component" value="Unassembled WGS sequence"/>
</dbReference>
<protein>
    <submittedName>
        <fullName evidence="2">Uncharacterized protein</fullName>
    </submittedName>
</protein>
<evidence type="ECO:0000313" key="2">
    <source>
        <dbReference type="EnsemblPlants" id="KQK92740"/>
    </source>
</evidence>
<organism evidence="2 3">
    <name type="scientific">Setaria italica</name>
    <name type="common">Foxtail millet</name>
    <name type="synonym">Panicum italicum</name>
    <dbReference type="NCBI Taxonomy" id="4555"/>
    <lineage>
        <taxon>Eukaryota</taxon>
        <taxon>Viridiplantae</taxon>
        <taxon>Streptophyta</taxon>
        <taxon>Embryophyta</taxon>
        <taxon>Tracheophyta</taxon>
        <taxon>Spermatophyta</taxon>
        <taxon>Magnoliopsida</taxon>
        <taxon>Liliopsida</taxon>
        <taxon>Poales</taxon>
        <taxon>Poaceae</taxon>
        <taxon>PACMAD clade</taxon>
        <taxon>Panicoideae</taxon>
        <taxon>Panicodae</taxon>
        <taxon>Paniceae</taxon>
        <taxon>Cenchrinae</taxon>
        <taxon>Setaria</taxon>
    </lineage>
</organism>
<accession>K4AHL0</accession>
<dbReference type="InParanoid" id="K4AHL0"/>
<keyword evidence="3" id="KW-1185">Reference proteome</keyword>
<name>K4AHL0_SETIT</name>
<dbReference type="EnsemblPlants" id="KQK92740">
    <property type="protein sequence ID" value="KQK92740"/>
    <property type="gene ID" value="SETIT_038367mg"/>
</dbReference>
<dbReference type="AlphaFoldDB" id="K4AHL0"/>
<dbReference type="EMBL" id="AGNK02006137">
    <property type="status" value="NOT_ANNOTATED_CDS"/>
    <property type="molecule type" value="Genomic_DNA"/>
</dbReference>
<feature type="region of interest" description="Disordered" evidence="1">
    <location>
        <begin position="1"/>
        <end position="25"/>
    </location>
</feature>
<dbReference type="HOGENOM" id="CLU_2709545_0_0_1"/>
<evidence type="ECO:0000256" key="1">
    <source>
        <dbReference type="SAM" id="MobiDB-lite"/>
    </source>
</evidence>
<sequence length="73" mass="8598">MFHSLENSVFIHSPSFSPSSFKKNRRHSLISPGKFNHTNIMRRWACGVAIPQHQQNRNALYMFSSIRRKHETD</sequence>
<reference evidence="2" key="2">
    <citation type="submission" date="2018-08" db="UniProtKB">
        <authorList>
            <consortium name="EnsemblPlants"/>
        </authorList>
    </citation>
    <scope>IDENTIFICATION</scope>
    <source>
        <strain evidence="2">Yugu1</strain>
    </source>
</reference>